<dbReference type="PANTHER" id="PTHR42085">
    <property type="entry name" value="F-BOX DOMAIN-CONTAINING PROTEIN"/>
    <property type="match status" value="1"/>
</dbReference>
<sequence length="707" mass="80474">MTILLDPVSTASGTGAQMAPPLHGASHSSSSCFLLRLPRSVRRRIYLHLGVARWDGLPMLFDLDGSVSRSMMQVDFHGLLLSCRLIYSEASALLYSSNRFVIHYRHVRGPGHDVEPSLQPVRNLTASSLASLVSLKIVLNQASCHHRSEDEAGGECCDDLRFNGLHEPDRCQRHHTAHHDKPLRSSCSTAGPMLDEWLRTADYLSSRIKPGGLRLALVCDLDPQEADVMDTVTKVVAPLSSLPELKDCHVRLCKSPNAELTRIARNAALQACRTPEPPSSPSGPRILSLPRELRLHILEYTDLITPWREVMWSRRDRGYRYPAEGCYPPGDFPCPSDLHWHHGCQFRGCYYQERIWLPDNELWRGSIGCFCRLRHAAFSSACRCWAPPTPLFLVCRALSEDAKFVFFSRNRFVVSDSRAFNPCVAFKAYEPVRWLEGNNRLDWESIESGNWREVQPRAYPAKRFAASQFLREVVPADCLGYLRFLELIFQPYNHMCWPDDGHPALQDWIATVDWVKHKIRASSLTLRLTMAGSLSHVPNGPDRRDKLSRAQGKQVLAGYNRILKSLACLGGEDGFARFYADFAWPWKWTNWAYARREVLGFQAGQEWTKSKEDALNERAERFILGDRYERLSARGKDLEERPWMSLRRRPRSGNANGILAPKMHLYHEYADFATHQHRKKKWSQAAACMIAAAGLRIPAHSHSHCLC</sequence>
<dbReference type="GeneID" id="11513266"/>
<dbReference type="EMBL" id="CP003002">
    <property type="protein sequence ID" value="AEO55537.1"/>
    <property type="molecule type" value="Genomic_DNA"/>
</dbReference>
<dbReference type="InParanoid" id="G2Q658"/>
<dbReference type="VEuPathDB" id="FungiDB:MYCTH_2124479"/>
<organism evidence="1 2">
    <name type="scientific">Thermothelomyces thermophilus (strain ATCC 42464 / BCRC 31852 / DSM 1799)</name>
    <name type="common">Sporotrichum thermophile</name>
    <dbReference type="NCBI Taxonomy" id="573729"/>
    <lineage>
        <taxon>Eukaryota</taxon>
        <taxon>Fungi</taxon>
        <taxon>Dikarya</taxon>
        <taxon>Ascomycota</taxon>
        <taxon>Pezizomycotina</taxon>
        <taxon>Sordariomycetes</taxon>
        <taxon>Sordariomycetidae</taxon>
        <taxon>Sordariales</taxon>
        <taxon>Chaetomiaceae</taxon>
        <taxon>Thermothelomyces</taxon>
    </lineage>
</organism>
<dbReference type="RefSeq" id="XP_003660782.1">
    <property type="nucleotide sequence ID" value="XM_003660734.1"/>
</dbReference>
<dbReference type="OMA" id="WIATVEW"/>
<evidence type="ECO:0000313" key="1">
    <source>
        <dbReference type="EMBL" id="AEO55537.1"/>
    </source>
</evidence>
<dbReference type="KEGG" id="mtm:MYCTH_2124479"/>
<dbReference type="Proteomes" id="UP000007322">
    <property type="component" value="Chromosome 1"/>
</dbReference>
<dbReference type="eggNOG" id="ENOG502SYM4">
    <property type="taxonomic scope" value="Eukaryota"/>
</dbReference>
<dbReference type="AlphaFoldDB" id="G2Q658"/>
<evidence type="ECO:0000313" key="2">
    <source>
        <dbReference type="Proteomes" id="UP000007322"/>
    </source>
</evidence>
<dbReference type="OrthoDB" id="4564371at2759"/>
<accession>G2Q658</accession>
<reference evidence="1 2" key="1">
    <citation type="journal article" date="2011" name="Nat. Biotechnol.">
        <title>Comparative genomic analysis of the thermophilic biomass-degrading fungi Myceliophthora thermophila and Thielavia terrestris.</title>
        <authorList>
            <person name="Berka R.M."/>
            <person name="Grigoriev I.V."/>
            <person name="Otillar R."/>
            <person name="Salamov A."/>
            <person name="Grimwood J."/>
            <person name="Reid I."/>
            <person name="Ishmael N."/>
            <person name="John T."/>
            <person name="Darmond C."/>
            <person name="Moisan M.-C."/>
            <person name="Henrissat B."/>
            <person name="Coutinho P.M."/>
            <person name="Lombard V."/>
            <person name="Natvig D.O."/>
            <person name="Lindquist E."/>
            <person name="Schmutz J."/>
            <person name="Lucas S."/>
            <person name="Harris P."/>
            <person name="Powlowski J."/>
            <person name="Bellemare A."/>
            <person name="Taylor D."/>
            <person name="Butler G."/>
            <person name="de Vries R.P."/>
            <person name="Allijn I.E."/>
            <person name="van den Brink J."/>
            <person name="Ushinsky S."/>
            <person name="Storms R."/>
            <person name="Powell A.J."/>
            <person name="Paulsen I.T."/>
            <person name="Elbourne L.D.H."/>
            <person name="Baker S.E."/>
            <person name="Magnuson J."/>
            <person name="LaBoissiere S."/>
            <person name="Clutterbuck A.J."/>
            <person name="Martinez D."/>
            <person name="Wogulis M."/>
            <person name="de Leon A.L."/>
            <person name="Rey M.W."/>
            <person name="Tsang A."/>
        </authorList>
    </citation>
    <scope>NUCLEOTIDE SEQUENCE [LARGE SCALE GENOMIC DNA]</scope>
    <source>
        <strain evidence="2">ATCC 42464 / BCRC 31852 / DSM 1799</strain>
    </source>
</reference>
<dbReference type="InterPro" id="IPR038883">
    <property type="entry name" value="AN11006-like"/>
</dbReference>
<protein>
    <recommendedName>
        <fullName evidence="3">F-box domain-containing protein</fullName>
    </recommendedName>
</protein>
<keyword evidence="2" id="KW-1185">Reference proteome</keyword>
<name>G2Q658_THET4</name>
<evidence type="ECO:0008006" key="3">
    <source>
        <dbReference type="Google" id="ProtNLM"/>
    </source>
</evidence>
<proteinExistence type="predicted"/>
<dbReference type="HOGENOM" id="CLU_021744_0_0_1"/>
<gene>
    <name evidence="1" type="ORF">MYCTH_2124479</name>
</gene>
<dbReference type="PANTHER" id="PTHR42085:SF6">
    <property type="entry name" value="F-BOX DOMAIN-CONTAINING PROTEIN"/>
    <property type="match status" value="1"/>
</dbReference>